<dbReference type="SUPFAM" id="SSF51344">
    <property type="entry name" value="Epsilon subunit of F1F0-ATP synthase N-terminal domain"/>
    <property type="match status" value="1"/>
</dbReference>
<evidence type="ECO:0000256" key="2">
    <source>
        <dbReference type="ARBA" id="ARBA00005712"/>
    </source>
</evidence>
<sequence length="95" mass="10230">MKTFILKISTPDGMLFNGEAQRVICRGIAGDLAILAGHCNFCTALGRGRACVTLADGKKREGTCAGGLLSVMDGTCRILAPAWEWKEEIKEEETL</sequence>
<dbReference type="GO" id="GO:0045259">
    <property type="term" value="C:proton-transporting ATP synthase complex"/>
    <property type="evidence" value="ECO:0007669"/>
    <property type="project" value="UniProtKB-KW"/>
</dbReference>
<dbReference type="InterPro" id="IPR020546">
    <property type="entry name" value="ATP_synth_F1_dsu/esu_N"/>
</dbReference>
<accession>A0A9D2LR01</accession>
<evidence type="ECO:0000259" key="7">
    <source>
        <dbReference type="Pfam" id="PF02823"/>
    </source>
</evidence>
<dbReference type="AlphaFoldDB" id="A0A9D2LR01"/>
<evidence type="ECO:0000256" key="3">
    <source>
        <dbReference type="ARBA" id="ARBA00022448"/>
    </source>
</evidence>
<feature type="domain" description="ATP synthase F1 complex delta/epsilon subunit N-terminal" evidence="7">
    <location>
        <begin position="6"/>
        <end position="80"/>
    </location>
</feature>
<reference evidence="8" key="2">
    <citation type="submission" date="2021-04" db="EMBL/GenBank/DDBJ databases">
        <authorList>
            <person name="Gilroy R."/>
        </authorList>
    </citation>
    <scope>NUCLEOTIDE SEQUENCE</scope>
    <source>
        <strain evidence="8">ChiSjej1B19-5720</strain>
    </source>
</reference>
<keyword evidence="4" id="KW-0406">Ion transport</keyword>
<evidence type="ECO:0000256" key="4">
    <source>
        <dbReference type="ARBA" id="ARBA00023065"/>
    </source>
</evidence>
<evidence type="ECO:0000313" key="8">
    <source>
        <dbReference type="EMBL" id="HJB27459.1"/>
    </source>
</evidence>
<protein>
    <submittedName>
        <fullName evidence="8">F0F1 ATP synthase subunit epsilon</fullName>
    </submittedName>
</protein>
<keyword evidence="6" id="KW-0066">ATP synthesis</keyword>
<dbReference type="EMBL" id="DWYZ01000037">
    <property type="protein sequence ID" value="HJB27459.1"/>
    <property type="molecule type" value="Genomic_DNA"/>
</dbReference>
<evidence type="ECO:0000256" key="1">
    <source>
        <dbReference type="ARBA" id="ARBA00004184"/>
    </source>
</evidence>
<name>A0A9D2LR01_9FIRM</name>
<evidence type="ECO:0000256" key="5">
    <source>
        <dbReference type="ARBA" id="ARBA00023136"/>
    </source>
</evidence>
<dbReference type="CDD" id="cd12152">
    <property type="entry name" value="F1-ATPase_delta"/>
    <property type="match status" value="1"/>
</dbReference>
<dbReference type="Proteomes" id="UP000823842">
    <property type="component" value="Unassembled WGS sequence"/>
</dbReference>
<evidence type="ECO:0000256" key="6">
    <source>
        <dbReference type="ARBA" id="ARBA00023196"/>
    </source>
</evidence>
<dbReference type="InterPro" id="IPR036771">
    <property type="entry name" value="ATPsynth_dsu/esu_N"/>
</dbReference>
<comment type="subcellular location">
    <subcellularLocation>
        <location evidence="1">Endomembrane system</location>
        <topology evidence="1">Peripheral membrane protein</topology>
    </subcellularLocation>
</comment>
<organism evidence="8 9">
    <name type="scientific">Candidatus Blautia faecavium</name>
    <dbReference type="NCBI Taxonomy" id="2838487"/>
    <lineage>
        <taxon>Bacteria</taxon>
        <taxon>Bacillati</taxon>
        <taxon>Bacillota</taxon>
        <taxon>Clostridia</taxon>
        <taxon>Lachnospirales</taxon>
        <taxon>Lachnospiraceae</taxon>
        <taxon>Blautia</taxon>
    </lineage>
</organism>
<keyword evidence="5" id="KW-0472">Membrane</keyword>
<keyword evidence="3" id="KW-0813">Transport</keyword>
<proteinExistence type="inferred from homology"/>
<dbReference type="Pfam" id="PF02823">
    <property type="entry name" value="ATP-synt_DE_N"/>
    <property type="match status" value="1"/>
</dbReference>
<keyword evidence="6" id="KW-0139">CF(1)</keyword>
<gene>
    <name evidence="8" type="ORF">IAA06_01510</name>
</gene>
<dbReference type="Gene3D" id="2.60.15.10">
    <property type="entry name" value="F0F1 ATP synthase delta/epsilon subunit, N-terminal"/>
    <property type="match status" value="1"/>
</dbReference>
<reference evidence="8" key="1">
    <citation type="journal article" date="2021" name="PeerJ">
        <title>Extensive microbial diversity within the chicken gut microbiome revealed by metagenomics and culture.</title>
        <authorList>
            <person name="Gilroy R."/>
            <person name="Ravi A."/>
            <person name="Getino M."/>
            <person name="Pursley I."/>
            <person name="Horton D.L."/>
            <person name="Alikhan N.F."/>
            <person name="Baker D."/>
            <person name="Gharbi K."/>
            <person name="Hall N."/>
            <person name="Watson M."/>
            <person name="Adriaenssens E.M."/>
            <person name="Foster-Nyarko E."/>
            <person name="Jarju S."/>
            <person name="Secka A."/>
            <person name="Antonio M."/>
            <person name="Oren A."/>
            <person name="Chaudhuri R.R."/>
            <person name="La Ragione R."/>
            <person name="Hildebrand F."/>
            <person name="Pallen M.J."/>
        </authorList>
    </citation>
    <scope>NUCLEOTIDE SEQUENCE</scope>
    <source>
        <strain evidence="8">ChiSjej1B19-5720</strain>
    </source>
</reference>
<dbReference type="GO" id="GO:0012505">
    <property type="term" value="C:endomembrane system"/>
    <property type="evidence" value="ECO:0007669"/>
    <property type="project" value="UniProtKB-SubCell"/>
</dbReference>
<comment type="caution">
    <text evidence="8">The sequence shown here is derived from an EMBL/GenBank/DDBJ whole genome shotgun (WGS) entry which is preliminary data.</text>
</comment>
<dbReference type="InterPro" id="IPR001469">
    <property type="entry name" value="ATP_synth_F1_dsu/esu"/>
</dbReference>
<dbReference type="GO" id="GO:0046933">
    <property type="term" value="F:proton-transporting ATP synthase activity, rotational mechanism"/>
    <property type="evidence" value="ECO:0007669"/>
    <property type="project" value="InterPro"/>
</dbReference>
<comment type="similarity">
    <text evidence="2">Belongs to the ATPase epsilon chain family.</text>
</comment>
<evidence type="ECO:0000313" key="9">
    <source>
        <dbReference type="Proteomes" id="UP000823842"/>
    </source>
</evidence>